<dbReference type="GO" id="GO:0008641">
    <property type="term" value="F:ubiquitin-like modifier activating enzyme activity"/>
    <property type="evidence" value="ECO:0007669"/>
    <property type="project" value="InterPro"/>
</dbReference>
<dbReference type="PANTHER" id="PTHR43031">
    <property type="entry name" value="FAD-DEPENDENT OXIDOREDUCTASE"/>
    <property type="match status" value="1"/>
</dbReference>
<dbReference type="Pfam" id="PF00899">
    <property type="entry name" value="ThiF"/>
    <property type="match status" value="1"/>
</dbReference>
<dbReference type="FunFam" id="3.40.250.10:FF:000014">
    <property type="entry name" value="Adenylyltransferase and sulfurtransferase MOCS3"/>
    <property type="match status" value="1"/>
</dbReference>
<dbReference type="InterPro" id="IPR036873">
    <property type="entry name" value="Rhodanese-like_dom_sf"/>
</dbReference>
<keyword evidence="7" id="KW-0862">Zinc</keyword>
<evidence type="ECO:0000256" key="4">
    <source>
        <dbReference type="ARBA" id="ARBA00022694"/>
    </source>
</evidence>
<keyword evidence="3" id="KW-0808">Transferase</keyword>
<dbReference type="Proteomes" id="UP000652761">
    <property type="component" value="Unassembled WGS sequence"/>
</dbReference>
<dbReference type="AlphaFoldDB" id="A0A843VXW5"/>
<evidence type="ECO:0000256" key="1">
    <source>
        <dbReference type="ARBA" id="ARBA00004514"/>
    </source>
</evidence>
<evidence type="ECO:0000256" key="2">
    <source>
        <dbReference type="ARBA" id="ARBA00022490"/>
    </source>
</evidence>
<keyword evidence="8" id="KW-0067">ATP-binding</keyword>
<evidence type="ECO:0000256" key="6">
    <source>
        <dbReference type="ARBA" id="ARBA00022741"/>
    </source>
</evidence>
<dbReference type="SMART" id="SM00450">
    <property type="entry name" value="RHOD"/>
    <property type="match status" value="1"/>
</dbReference>
<accession>A0A843VXW5</accession>
<keyword evidence="2" id="KW-0963">Cytoplasm</keyword>
<comment type="subcellular location">
    <subcellularLocation>
        <location evidence="1">Cytoplasm</location>
        <location evidence="1">Cytosol</location>
    </subcellularLocation>
</comment>
<gene>
    <name evidence="11" type="ORF">Taro_035011</name>
</gene>
<dbReference type="InterPro" id="IPR000594">
    <property type="entry name" value="ThiF_NAD_FAD-bd"/>
</dbReference>
<dbReference type="GO" id="GO:0005829">
    <property type="term" value="C:cytosol"/>
    <property type="evidence" value="ECO:0007669"/>
    <property type="project" value="UniProtKB-SubCell"/>
</dbReference>
<proteinExistence type="predicted"/>
<organism evidence="11 12">
    <name type="scientific">Colocasia esculenta</name>
    <name type="common">Wild taro</name>
    <name type="synonym">Arum esculentum</name>
    <dbReference type="NCBI Taxonomy" id="4460"/>
    <lineage>
        <taxon>Eukaryota</taxon>
        <taxon>Viridiplantae</taxon>
        <taxon>Streptophyta</taxon>
        <taxon>Embryophyta</taxon>
        <taxon>Tracheophyta</taxon>
        <taxon>Spermatophyta</taxon>
        <taxon>Magnoliopsida</taxon>
        <taxon>Liliopsida</taxon>
        <taxon>Araceae</taxon>
        <taxon>Aroideae</taxon>
        <taxon>Colocasieae</taxon>
        <taxon>Colocasia</taxon>
    </lineage>
</organism>
<dbReference type="InterPro" id="IPR001763">
    <property type="entry name" value="Rhodanese-like_dom"/>
</dbReference>
<dbReference type="Gene3D" id="3.40.50.720">
    <property type="entry name" value="NAD(P)-binding Rossmann-like Domain"/>
    <property type="match status" value="1"/>
</dbReference>
<dbReference type="Pfam" id="PF00581">
    <property type="entry name" value="Rhodanese"/>
    <property type="match status" value="1"/>
</dbReference>
<keyword evidence="9" id="KW-0511">Multifunctional enzyme</keyword>
<evidence type="ECO:0000256" key="3">
    <source>
        <dbReference type="ARBA" id="ARBA00022679"/>
    </source>
</evidence>
<protein>
    <recommendedName>
        <fullName evidence="10">Rhodanese domain-containing protein</fullName>
    </recommendedName>
</protein>
<reference evidence="11" key="1">
    <citation type="submission" date="2017-07" db="EMBL/GenBank/DDBJ databases">
        <title>Taro Niue Genome Assembly and Annotation.</title>
        <authorList>
            <person name="Atibalentja N."/>
            <person name="Keating K."/>
            <person name="Fields C.J."/>
        </authorList>
    </citation>
    <scope>NUCLEOTIDE SEQUENCE</scope>
    <source>
        <strain evidence="11">Niue_2</strain>
        <tissue evidence="11">Leaf</tissue>
    </source>
</reference>
<sequence>MISDCCVLLGKMILPPCSPADGTAGAIFLCSRLLKKPLCWLLRTTKPVGSATMATITSPSSHPLSPCPNVACHWLASCFGCSTRLRRADDCIGVTSNMQLTVYHYNGGPCYRCLFPAPPPTEACQRCSDSGVLGVVVRILLLLHTFYEVPGVIGCLQALEAIKIASAVGEPLSGRMLLFDALSGRIRTVKLRGRSLHCDVCGENPALTPELFRSFSYENFTRSPFFDLSKKTLQLLPETARISSREYKERVDGCEPHVLVDVRPAHHYRIAALTNSISIPLPSLEEKLSAIDSAMKGIKQGSSSHASLYVICRRGNDSQRAVKFLQENGFPMAKDIIGGLESWSQEVDAKFPVY</sequence>
<evidence type="ECO:0000256" key="7">
    <source>
        <dbReference type="ARBA" id="ARBA00022833"/>
    </source>
</evidence>
<dbReference type="EMBL" id="NMUH01002821">
    <property type="protein sequence ID" value="MQM02242.1"/>
    <property type="molecule type" value="Genomic_DNA"/>
</dbReference>
<keyword evidence="12" id="KW-1185">Reference proteome</keyword>
<evidence type="ECO:0000259" key="10">
    <source>
        <dbReference type="PROSITE" id="PS50206"/>
    </source>
</evidence>
<comment type="caution">
    <text evidence="11">The sequence shown here is derived from an EMBL/GenBank/DDBJ whole genome shotgun (WGS) entry which is preliminary data.</text>
</comment>
<dbReference type="PANTHER" id="PTHR43031:SF1">
    <property type="entry name" value="PYRIDINE NUCLEOTIDE-DISULPHIDE OXIDOREDUCTASE"/>
    <property type="match status" value="1"/>
</dbReference>
<dbReference type="OrthoDB" id="10261062at2759"/>
<dbReference type="PROSITE" id="PS50206">
    <property type="entry name" value="RHODANESE_3"/>
    <property type="match status" value="1"/>
</dbReference>
<dbReference type="GO" id="GO:0005524">
    <property type="term" value="F:ATP binding"/>
    <property type="evidence" value="ECO:0007669"/>
    <property type="project" value="UniProtKB-KW"/>
</dbReference>
<dbReference type="GO" id="GO:0008033">
    <property type="term" value="P:tRNA processing"/>
    <property type="evidence" value="ECO:0007669"/>
    <property type="project" value="UniProtKB-KW"/>
</dbReference>
<dbReference type="SUPFAM" id="SSF69572">
    <property type="entry name" value="Activating enzymes of the ubiquitin-like proteins"/>
    <property type="match status" value="1"/>
</dbReference>
<evidence type="ECO:0000313" key="11">
    <source>
        <dbReference type="EMBL" id="MQM02242.1"/>
    </source>
</evidence>
<keyword evidence="4" id="KW-0819">tRNA processing</keyword>
<feature type="domain" description="Rhodanese" evidence="10">
    <location>
        <begin position="253"/>
        <end position="352"/>
    </location>
</feature>
<keyword evidence="5" id="KW-0479">Metal-binding</keyword>
<evidence type="ECO:0000256" key="8">
    <source>
        <dbReference type="ARBA" id="ARBA00022840"/>
    </source>
</evidence>
<keyword evidence="6" id="KW-0547">Nucleotide-binding</keyword>
<dbReference type="InterPro" id="IPR050229">
    <property type="entry name" value="GlpE_sulfurtransferase"/>
</dbReference>
<evidence type="ECO:0000313" key="12">
    <source>
        <dbReference type="Proteomes" id="UP000652761"/>
    </source>
</evidence>
<dbReference type="GO" id="GO:0046872">
    <property type="term" value="F:metal ion binding"/>
    <property type="evidence" value="ECO:0007669"/>
    <property type="project" value="UniProtKB-KW"/>
</dbReference>
<dbReference type="Gene3D" id="3.40.250.10">
    <property type="entry name" value="Rhodanese-like domain"/>
    <property type="match status" value="1"/>
</dbReference>
<evidence type="ECO:0000256" key="5">
    <source>
        <dbReference type="ARBA" id="ARBA00022723"/>
    </source>
</evidence>
<dbReference type="GO" id="GO:0016740">
    <property type="term" value="F:transferase activity"/>
    <property type="evidence" value="ECO:0007669"/>
    <property type="project" value="UniProtKB-KW"/>
</dbReference>
<evidence type="ECO:0000256" key="9">
    <source>
        <dbReference type="ARBA" id="ARBA00023268"/>
    </source>
</evidence>
<dbReference type="InterPro" id="IPR035985">
    <property type="entry name" value="Ubiquitin-activating_enz"/>
</dbReference>
<name>A0A843VXW5_COLES</name>